<protein>
    <submittedName>
        <fullName evidence="1">Uncharacterized protein</fullName>
    </submittedName>
</protein>
<accession>A0A2W4W814</accession>
<sequence length="68" mass="7928">MSDIPTGGQMLWKLEDGDRILHLRHDPSEEWRYYEEFPEYALQDPAGFSKGIATFISLLKKDWVAIKS</sequence>
<reference evidence="1 2" key="1">
    <citation type="submission" date="2018-04" db="EMBL/GenBank/DDBJ databases">
        <authorList>
            <person name="Go L.Y."/>
            <person name="Mitchell J.A."/>
        </authorList>
    </citation>
    <scope>NUCLEOTIDE SEQUENCE [LARGE SCALE GENOMIC DNA]</scope>
    <source>
        <strain evidence="1">ULC066bin1</strain>
    </source>
</reference>
<organism evidence="1 2">
    <name type="scientific">Pseudanabaena frigida</name>
    <dbReference type="NCBI Taxonomy" id="945775"/>
    <lineage>
        <taxon>Bacteria</taxon>
        <taxon>Bacillati</taxon>
        <taxon>Cyanobacteriota</taxon>
        <taxon>Cyanophyceae</taxon>
        <taxon>Pseudanabaenales</taxon>
        <taxon>Pseudanabaenaceae</taxon>
        <taxon>Pseudanabaena</taxon>
    </lineage>
</organism>
<proteinExistence type="predicted"/>
<comment type="caution">
    <text evidence="1">The sequence shown here is derived from an EMBL/GenBank/DDBJ whole genome shotgun (WGS) entry which is preliminary data.</text>
</comment>
<gene>
    <name evidence="1" type="ORF">DCF19_11900</name>
</gene>
<evidence type="ECO:0000313" key="1">
    <source>
        <dbReference type="EMBL" id="PZO40590.1"/>
    </source>
</evidence>
<dbReference type="Proteomes" id="UP000249467">
    <property type="component" value="Unassembled WGS sequence"/>
</dbReference>
<dbReference type="EMBL" id="QBML01000014">
    <property type="protein sequence ID" value="PZO40590.1"/>
    <property type="molecule type" value="Genomic_DNA"/>
</dbReference>
<reference evidence="1 2" key="2">
    <citation type="submission" date="2018-06" db="EMBL/GenBank/DDBJ databases">
        <title>Metagenomic assembly of (sub)arctic Cyanobacteria and their associated microbiome from non-axenic cultures.</title>
        <authorList>
            <person name="Baurain D."/>
        </authorList>
    </citation>
    <scope>NUCLEOTIDE SEQUENCE [LARGE SCALE GENOMIC DNA]</scope>
    <source>
        <strain evidence="1">ULC066bin1</strain>
    </source>
</reference>
<dbReference type="AlphaFoldDB" id="A0A2W4W814"/>
<name>A0A2W4W814_9CYAN</name>
<evidence type="ECO:0000313" key="2">
    <source>
        <dbReference type="Proteomes" id="UP000249467"/>
    </source>
</evidence>